<dbReference type="Pfam" id="PF14246">
    <property type="entry name" value="TetR_C_7"/>
    <property type="match status" value="1"/>
</dbReference>
<feature type="DNA-binding region" description="H-T-H motif" evidence="2">
    <location>
        <begin position="33"/>
        <end position="52"/>
    </location>
</feature>
<dbReference type="InterPro" id="IPR039536">
    <property type="entry name" value="TetR_C_Proteobacteria"/>
</dbReference>
<evidence type="ECO:0000256" key="2">
    <source>
        <dbReference type="PROSITE-ProRule" id="PRU00335"/>
    </source>
</evidence>
<evidence type="ECO:0000259" key="3">
    <source>
        <dbReference type="PROSITE" id="PS50977"/>
    </source>
</evidence>
<keyword evidence="5" id="KW-1185">Reference proteome</keyword>
<evidence type="ECO:0000256" key="1">
    <source>
        <dbReference type="ARBA" id="ARBA00023125"/>
    </source>
</evidence>
<gene>
    <name evidence="4" type="ORF">SAMN05216377_114100</name>
</gene>
<organism evidence="4 5">
    <name type="scientific">Pseudonocardia oroxyli</name>
    <dbReference type="NCBI Taxonomy" id="366584"/>
    <lineage>
        <taxon>Bacteria</taxon>
        <taxon>Bacillati</taxon>
        <taxon>Actinomycetota</taxon>
        <taxon>Actinomycetes</taxon>
        <taxon>Pseudonocardiales</taxon>
        <taxon>Pseudonocardiaceae</taxon>
        <taxon>Pseudonocardia</taxon>
    </lineage>
</organism>
<dbReference type="Pfam" id="PF00440">
    <property type="entry name" value="TetR_N"/>
    <property type="match status" value="1"/>
</dbReference>
<dbReference type="AlphaFoldDB" id="A0A1G7WEU5"/>
<dbReference type="InterPro" id="IPR001647">
    <property type="entry name" value="HTH_TetR"/>
</dbReference>
<protein>
    <submittedName>
        <fullName evidence="4">Transcriptional regulator, TetR family</fullName>
    </submittedName>
</protein>
<dbReference type="PROSITE" id="PS50977">
    <property type="entry name" value="HTH_TETR_2"/>
    <property type="match status" value="1"/>
</dbReference>
<dbReference type="PRINTS" id="PR00455">
    <property type="entry name" value="HTHTETR"/>
</dbReference>
<dbReference type="SUPFAM" id="SSF48498">
    <property type="entry name" value="Tetracyclin repressor-like, C-terminal domain"/>
    <property type="match status" value="1"/>
</dbReference>
<sequence length="193" mass="21195">MSTVEDPRITRSRALILTAAHGHFVEHGYVGANVDVIAAEAGVSKRTVYNIYASKEALFRAVVDQAIAIAERFSAQLAADVATDDLEGIAERLVASVLSERVIPLRRLLIGESRRFPELAREYYDRAPGLVLRTLAEHLPTHPGLRIDDPVAAAEHFAFLVLGPPLDRALFDDEAPTLRTRAAVAAFRRAYAR</sequence>
<proteinExistence type="predicted"/>
<dbReference type="Proteomes" id="UP000198967">
    <property type="component" value="Unassembled WGS sequence"/>
</dbReference>
<dbReference type="Gene3D" id="1.10.357.10">
    <property type="entry name" value="Tetracycline Repressor, domain 2"/>
    <property type="match status" value="1"/>
</dbReference>
<feature type="domain" description="HTH tetR-type" evidence="3">
    <location>
        <begin position="10"/>
        <end position="70"/>
    </location>
</feature>
<dbReference type="InterPro" id="IPR009057">
    <property type="entry name" value="Homeodomain-like_sf"/>
</dbReference>
<keyword evidence="1 2" id="KW-0238">DNA-binding</keyword>
<dbReference type="InterPro" id="IPR050109">
    <property type="entry name" value="HTH-type_TetR-like_transc_reg"/>
</dbReference>
<dbReference type="PANTHER" id="PTHR30055">
    <property type="entry name" value="HTH-TYPE TRANSCRIPTIONAL REGULATOR RUTR"/>
    <property type="match status" value="1"/>
</dbReference>
<dbReference type="PANTHER" id="PTHR30055:SF146">
    <property type="entry name" value="HTH-TYPE TRANSCRIPTIONAL DUAL REGULATOR CECR"/>
    <property type="match status" value="1"/>
</dbReference>
<dbReference type="EMBL" id="FNBE01000014">
    <property type="protein sequence ID" value="SDG70502.1"/>
    <property type="molecule type" value="Genomic_DNA"/>
</dbReference>
<evidence type="ECO:0000313" key="4">
    <source>
        <dbReference type="EMBL" id="SDG70502.1"/>
    </source>
</evidence>
<accession>A0A1G7WEU5</accession>
<evidence type="ECO:0000313" key="5">
    <source>
        <dbReference type="Proteomes" id="UP000198967"/>
    </source>
</evidence>
<dbReference type="GO" id="GO:0000976">
    <property type="term" value="F:transcription cis-regulatory region binding"/>
    <property type="evidence" value="ECO:0007669"/>
    <property type="project" value="TreeGrafter"/>
</dbReference>
<dbReference type="GO" id="GO:0003700">
    <property type="term" value="F:DNA-binding transcription factor activity"/>
    <property type="evidence" value="ECO:0007669"/>
    <property type="project" value="TreeGrafter"/>
</dbReference>
<name>A0A1G7WEU5_PSEOR</name>
<dbReference type="RefSeq" id="WP_218129920.1">
    <property type="nucleotide sequence ID" value="NZ_FNBE01000014.1"/>
</dbReference>
<reference evidence="4 5" key="1">
    <citation type="submission" date="2016-10" db="EMBL/GenBank/DDBJ databases">
        <authorList>
            <person name="de Groot N.N."/>
        </authorList>
    </citation>
    <scope>NUCLEOTIDE SEQUENCE [LARGE SCALE GENOMIC DNA]</scope>
    <source>
        <strain evidence="4 5">CGMCC 4.3143</strain>
    </source>
</reference>
<dbReference type="SUPFAM" id="SSF46689">
    <property type="entry name" value="Homeodomain-like"/>
    <property type="match status" value="1"/>
</dbReference>
<dbReference type="InterPro" id="IPR036271">
    <property type="entry name" value="Tet_transcr_reg_TetR-rel_C_sf"/>
</dbReference>